<dbReference type="STRING" id="1798542.A3F54_02745"/>
<evidence type="ECO:0008006" key="4">
    <source>
        <dbReference type="Google" id="ProtNLM"/>
    </source>
</evidence>
<dbReference type="Proteomes" id="UP000176952">
    <property type="component" value="Unassembled WGS sequence"/>
</dbReference>
<sequence>MKKYFVVWLLICLSARLAMASDVALVEVQTVWARETETFTPDVDAYLAKNISSYVGLFAFVQAMENWAQGYGGLTVAPFPWLELGTGVGLEQGDNPWRFAENLWIGSGPVSFLGIVEHGGSGWWYKALGKYTFDSHFSAGVLAQRFAGVGLYGDFRFKLGQAPLFLWTAPLYEWEAKNLTLLSGAGFSF</sequence>
<feature type="signal peptide" evidence="1">
    <location>
        <begin position="1"/>
        <end position="20"/>
    </location>
</feature>
<dbReference type="AlphaFoldDB" id="A0A1G2B4V3"/>
<proteinExistence type="predicted"/>
<accession>A0A1G2B4V3</accession>
<evidence type="ECO:0000313" key="3">
    <source>
        <dbReference type="Proteomes" id="UP000176952"/>
    </source>
</evidence>
<feature type="chain" id="PRO_5009582003" description="Outer membrane protein beta-barrel domain-containing protein" evidence="1">
    <location>
        <begin position="21"/>
        <end position="189"/>
    </location>
</feature>
<reference evidence="2 3" key="1">
    <citation type="journal article" date="2016" name="Nat. Commun.">
        <title>Thousands of microbial genomes shed light on interconnected biogeochemical processes in an aquifer system.</title>
        <authorList>
            <person name="Anantharaman K."/>
            <person name="Brown C.T."/>
            <person name="Hug L.A."/>
            <person name="Sharon I."/>
            <person name="Castelle C.J."/>
            <person name="Probst A.J."/>
            <person name="Thomas B.C."/>
            <person name="Singh A."/>
            <person name="Wilkins M.J."/>
            <person name="Karaoz U."/>
            <person name="Brodie E.L."/>
            <person name="Williams K.H."/>
            <person name="Hubbard S.S."/>
            <person name="Banfield J.F."/>
        </authorList>
    </citation>
    <scope>NUCLEOTIDE SEQUENCE [LARGE SCALE GENOMIC DNA]</scope>
</reference>
<organism evidence="2 3">
    <name type="scientific">Candidatus Kerfeldbacteria bacterium RIFCSPHIGHO2_12_FULL_48_17</name>
    <dbReference type="NCBI Taxonomy" id="1798542"/>
    <lineage>
        <taxon>Bacteria</taxon>
        <taxon>Candidatus Kerfeldiibacteriota</taxon>
    </lineage>
</organism>
<evidence type="ECO:0000256" key="1">
    <source>
        <dbReference type="SAM" id="SignalP"/>
    </source>
</evidence>
<name>A0A1G2B4V3_9BACT</name>
<keyword evidence="1" id="KW-0732">Signal</keyword>
<evidence type="ECO:0000313" key="2">
    <source>
        <dbReference type="EMBL" id="OGY83257.1"/>
    </source>
</evidence>
<comment type="caution">
    <text evidence="2">The sequence shown here is derived from an EMBL/GenBank/DDBJ whole genome shotgun (WGS) entry which is preliminary data.</text>
</comment>
<gene>
    <name evidence="2" type="ORF">A3F54_02745</name>
</gene>
<protein>
    <recommendedName>
        <fullName evidence="4">Outer membrane protein beta-barrel domain-containing protein</fullName>
    </recommendedName>
</protein>
<dbReference type="EMBL" id="MHKD01000021">
    <property type="protein sequence ID" value="OGY83257.1"/>
    <property type="molecule type" value="Genomic_DNA"/>
</dbReference>